<feature type="domain" description="Vid27 PH-like" evidence="3">
    <location>
        <begin position="246"/>
        <end position="349"/>
    </location>
</feature>
<feature type="domain" description="Vacuolar import/degradation Vid27 C-terminal" evidence="2">
    <location>
        <begin position="474"/>
        <end position="824"/>
    </location>
</feature>
<dbReference type="Proteomes" id="UP001140172">
    <property type="component" value="Unassembled WGS sequence"/>
</dbReference>
<dbReference type="Pfam" id="PF08553">
    <property type="entry name" value="VID27"/>
    <property type="match status" value="1"/>
</dbReference>
<dbReference type="GO" id="GO:0052905">
    <property type="term" value="F:tRNA (guanosine(9)-N1)-methyltransferase activity"/>
    <property type="evidence" value="ECO:0007669"/>
    <property type="project" value="UniProtKB-EC"/>
</dbReference>
<sequence>MYTLRSLGKLVWGSKDNPVDAKLASGTFYEIQPGSKVARKCLYKDSELSIRSTDAEHQYQLVVQQVFDDGEEELEGPEELEDDERAFLIGIELKFAATRVEGFDGFKWLDPADPSGTIGYEFIVEDPNATSKTSQQKFTLAIARCAWERKNGRPFTQAPEADIKAIVTQVEDEELEKILNNVKISDEDILNATAEPETLSKVSAATADESAAPAAKSPKQKHVDPSRFADKLPQPPTKLALGDMTVLVMGSLYLFDGALESFVEVEPKAALSVIETAKYTYHINVISDERNYLTQLVHPSMNAIFNHDYQSMIWNFFENDKAYSFSLVASDEKHYEALHQGMTKAAYETLNREPWSKVSVSSQDYMLDAQEEDVEMMSVPDTWSTDLSDGEDGGEDKDEPVYVSSSDEGDSEVDQSFRRVPLPAGVKTGKPDAEDDDSYDEEDSSDEDEDDDDNDDESEYQDDEGEDQDSDHFQNSILEVGYKHNRTFVVRGHRIGVFRHSNNGGIKFDTTISNFDDTHGKKFTPSSAMLHQQDSSMVLMNQDKPNDLYRMDLEYGKVVDEWKVNEDIPTVSVAPVNKYSQMTGEQTLVGLSHNMLYRIDPRIGGDNLIVQNELQSYATKSHFTSLATTKDGGIVVGSAKGEIRMYDRLGVRSKTTLPALGEPIIGIDVTSDGRYIVATCKAYLLLIDAKLPDDPKGRTGFTKPFPQAKKPAPRRLQLKPEHVVYMGAPIEFTPAKFNQSPDSKASERTIVTSTGPFVITWNLRRALGSGRGDAYHIKQYSDHVVSDNFRFGEDRSIVVALPNDVKSVMRSQLAKPTRKSLMIKSPLLGDGDIVAKAPF</sequence>
<feature type="compositionally biased region" description="Basic and acidic residues" evidence="1">
    <location>
        <begin position="221"/>
        <end position="230"/>
    </location>
</feature>
<dbReference type="EC" id="2.1.1.221" evidence="5"/>
<dbReference type="SUPFAM" id="SSF50969">
    <property type="entry name" value="YVTN repeat-like/Quinoprotein amine dehydrogenase"/>
    <property type="match status" value="1"/>
</dbReference>
<evidence type="ECO:0000313" key="6">
    <source>
        <dbReference type="Proteomes" id="UP001140172"/>
    </source>
</evidence>
<keyword evidence="6" id="KW-1185">Reference proteome</keyword>
<dbReference type="GO" id="GO:0005634">
    <property type="term" value="C:nucleus"/>
    <property type="evidence" value="ECO:0007669"/>
    <property type="project" value="TreeGrafter"/>
</dbReference>
<dbReference type="OrthoDB" id="10251113at2759"/>
<dbReference type="InterPro" id="IPR040768">
    <property type="entry name" value="Vid27_PH"/>
</dbReference>
<feature type="compositionally biased region" description="Low complexity" evidence="1">
    <location>
        <begin position="203"/>
        <end position="217"/>
    </location>
</feature>
<accession>A0A9W8HL18</accession>
<evidence type="ECO:0000259" key="4">
    <source>
        <dbReference type="Pfam" id="PF17748"/>
    </source>
</evidence>
<comment type="caution">
    <text evidence="5">The sequence shown here is derived from an EMBL/GenBank/DDBJ whole genome shotgun (WGS) entry which is preliminary data.</text>
</comment>
<feature type="compositionally biased region" description="Acidic residues" evidence="1">
    <location>
        <begin position="433"/>
        <end position="469"/>
    </location>
</feature>
<dbReference type="Pfam" id="PF17748">
    <property type="entry name" value="VID27_N"/>
    <property type="match status" value="1"/>
</dbReference>
<dbReference type="AlphaFoldDB" id="A0A9W8HL18"/>
<dbReference type="InterPro" id="IPR040458">
    <property type="entry name" value="Vid27"/>
</dbReference>
<keyword evidence="5" id="KW-0489">Methyltransferase</keyword>
<dbReference type="GO" id="GO:0005737">
    <property type="term" value="C:cytoplasm"/>
    <property type="evidence" value="ECO:0007669"/>
    <property type="project" value="TreeGrafter"/>
</dbReference>
<organism evidence="5 6">
    <name type="scientific">Coemansia interrupta</name>
    <dbReference type="NCBI Taxonomy" id="1126814"/>
    <lineage>
        <taxon>Eukaryota</taxon>
        <taxon>Fungi</taxon>
        <taxon>Fungi incertae sedis</taxon>
        <taxon>Zoopagomycota</taxon>
        <taxon>Kickxellomycotina</taxon>
        <taxon>Kickxellomycetes</taxon>
        <taxon>Kickxellales</taxon>
        <taxon>Kickxellaceae</taxon>
        <taxon>Coemansia</taxon>
    </lineage>
</organism>
<keyword evidence="5" id="KW-0808">Transferase</keyword>
<feature type="domain" description="Vid27 N-terminal" evidence="4">
    <location>
        <begin position="1"/>
        <end position="165"/>
    </location>
</feature>
<evidence type="ECO:0000259" key="3">
    <source>
        <dbReference type="Pfam" id="PF17747"/>
    </source>
</evidence>
<reference evidence="5" key="1">
    <citation type="submission" date="2022-07" db="EMBL/GenBank/DDBJ databases">
        <title>Phylogenomic reconstructions and comparative analyses of Kickxellomycotina fungi.</title>
        <authorList>
            <person name="Reynolds N.K."/>
            <person name="Stajich J.E."/>
            <person name="Barry K."/>
            <person name="Grigoriev I.V."/>
            <person name="Crous P."/>
            <person name="Smith M.E."/>
        </authorList>
    </citation>
    <scope>NUCLEOTIDE SEQUENCE</scope>
    <source>
        <strain evidence="5">BCRC 34489</strain>
    </source>
</reference>
<dbReference type="EMBL" id="JANBUM010000017">
    <property type="protein sequence ID" value="KAJ2787622.1"/>
    <property type="molecule type" value="Genomic_DNA"/>
</dbReference>
<dbReference type="InterPro" id="IPR013863">
    <property type="entry name" value="VID27_C"/>
</dbReference>
<dbReference type="PANTHER" id="PTHR31913">
    <property type="entry name" value="VACUOLAR IMPORT AND DEGRADATION PROTEIN 27"/>
    <property type="match status" value="1"/>
</dbReference>
<dbReference type="GO" id="GO:0032259">
    <property type="term" value="P:methylation"/>
    <property type="evidence" value="ECO:0007669"/>
    <property type="project" value="UniProtKB-KW"/>
</dbReference>
<dbReference type="InterPro" id="IPR011044">
    <property type="entry name" value="Quino_amine_DH_bsu"/>
</dbReference>
<evidence type="ECO:0000313" key="5">
    <source>
        <dbReference type="EMBL" id="KAJ2787622.1"/>
    </source>
</evidence>
<proteinExistence type="predicted"/>
<protein>
    <submittedName>
        <fullName evidence="5">Vacuolar import and degradation protein 27</fullName>
        <ecNumber evidence="5">2.1.1.221</ecNumber>
    </submittedName>
</protein>
<dbReference type="PANTHER" id="PTHR31913:SF0">
    <property type="entry name" value="VACUOLAR IMPORT AND DEGRADATION PROTEIN 27"/>
    <property type="match status" value="1"/>
</dbReference>
<gene>
    <name evidence="5" type="primary">vid27</name>
    <name evidence="5" type="ORF">GGI15_000584</name>
</gene>
<feature type="compositionally biased region" description="Acidic residues" evidence="1">
    <location>
        <begin position="388"/>
        <end position="398"/>
    </location>
</feature>
<feature type="region of interest" description="Disordered" evidence="1">
    <location>
        <begin position="377"/>
        <end position="472"/>
    </location>
</feature>
<dbReference type="InterPro" id="IPR040979">
    <property type="entry name" value="Vid27_N"/>
</dbReference>
<feature type="region of interest" description="Disordered" evidence="1">
    <location>
        <begin position="200"/>
        <end position="231"/>
    </location>
</feature>
<dbReference type="Pfam" id="PF17747">
    <property type="entry name" value="VID27_PH"/>
    <property type="match status" value="1"/>
</dbReference>
<name>A0A9W8HL18_9FUNG</name>
<evidence type="ECO:0000256" key="1">
    <source>
        <dbReference type="SAM" id="MobiDB-lite"/>
    </source>
</evidence>
<evidence type="ECO:0000259" key="2">
    <source>
        <dbReference type="Pfam" id="PF08553"/>
    </source>
</evidence>